<comment type="caution">
    <text evidence="2">The sequence shown here is derived from an EMBL/GenBank/DDBJ whole genome shotgun (WGS) entry which is preliminary data.</text>
</comment>
<accession>A0ABN0MHZ6</accession>
<protein>
    <submittedName>
        <fullName evidence="2">Uncharacterized protein</fullName>
    </submittedName>
</protein>
<name>A0ABN0MHZ6_9ENTE</name>
<evidence type="ECO:0000313" key="2">
    <source>
        <dbReference type="EMBL" id="EOW81835.1"/>
    </source>
</evidence>
<feature type="coiled-coil region" evidence="1">
    <location>
        <begin position="60"/>
        <end position="91"/>
    </location>
</feature>
<reference evidence="2 3" key="1">
    <citation type="submission" date="2013-03" db="EMBL/GenBank/DDBJ databases">
        <title>The Genome Sequence of Enterococcus gilvus ATCC BAA-350 (PacBio/Illumina hybrid assembly).</title>
        <authorList>
            <consortium name="The Broad Institute Genomics Platform"/>
            <consortium name="The Broad Institute Genome Sequencing Center for Infectious Disease"/>
            <person name="Earl A."/>
            <person name="Russ C."/>
            <person name="Gilmore M."/>
            <person name="Surin D."/>
            <person name="Walker B."/>
            <person name="Young S."/>
            <person name="Zeng Q."/>
            <person name="Gargeya S."/>
            <person name="Fitzgerald M."/>
            <person name="Haas B."/>
            <person name="Abouelleil A."/>
            <person name="Allen A.W."/>
            <person name="Alvarado L."/>
            <person name="Arachchi H.M."/>
            <person name="Berlin A.M."/>
            <person name="Chapman S.B."/>
            <person name="Gainer-Dewar J."/>
            <person name="Goldberg J."/>
            <person name="Griggs A."/>
            <person name="Gujja S."/>
            <person name="Hansen M."/>
            <person name="Howarth C."/>
            <person name="Imamovic A."/>
            <person name="Ireland A."/>
            <person name="Larimer J."/>
            <person name="McCowan C."/>
            <person name="Murphy C."/>
            <person name="Pearson M."/>
            <person name="Poon T.W."/>
            <person name="Priest M."/>
            <person name="Roberts A."/>
            <person name="Saif S."/>
            <person name="Shea T."/>
            <person name="Sisk P."/>
            <person name="Sykes S."/>
            <person name="Wortman J."/>
            <person name="Nusbaum C."/>
            <person name="Birren B."/>
        </authorList>
    </citation>
    <scope>NUCLEOTIDE SEQUENCE [LARGE SCALE GENOMIC DNA]</scope>
    <source>
        <strain evidence="2 3">ATCC BAA-350</strain>
    </source>
</reference>
<organism evidence="2 3">
    <name type="scientific">Enterococcus gilvus ATCC BAA-350</name>
    <dbReference type="NCBI Taxonomy" id="1158614"/>
    <lineage>
        <taxon>Bacteria</taxon>
        <taxon>Bacillati</taxon>
        <taxon>Bacillota</taxon>
        <taxon>Bacilli</taxon>
        <taxon>Lactobacillales</taxon>
        <taxon>Enterococcaceae</taxon>
        <taxon>Enterococcus</taxon>
    </lineage>
</organism>
<gene>
    <name evidence="2" type="ORF">I592_01135</name>
</gene>
<keyword evidence="1" id="KW-0175">Coiled coil</keyword>
<dbReference type="Proteomes" id="UP000014160">
    <property type="component" value="Unassembled WGS sequence"/>
</dbReference>
<evidence type="ECO:0000313" key="3">
    <source>
        <dbReference type="Proteomes" id="UP000014160"/>
    </source>
</evidence>
<evidence type="ECO:0000256" key="1">
    <source>
        <dbReference type="SAM" id="Coils"/>
    </source>
</evidence>
<proteinExistence type="predicted"/>
<sequence>MKTIYKVLYPVGYEEHEVADDFPTSIPFVEDVPLQNLKNPQSQFYNFSKNKWEEVVTQNYSEQIEMLETLTEAVQRENEELKKAAEEQAIQMTDTQLAIAEVYEMLVPANKEAK</sequence>
<keyword evidence="3" id="KW-1185">Reference proteome</keyword>
<dbReference type="RefSeq" id="WP_016250186.1">
    <property type="nucleotide sequence ID" value="NZ_ASWH01000001.1"/>
</dbReference>
<dbReference type="EMBL" id="ASWH01000001">
    <property type="protein sequence ID" value="EOW81835.1"/>
    <property type="molecule type" value="Genomic_DNA"/>
</dbReference>